<proteinExistence type="predicted"/>
<evidence type="ECO:0000313" key="1">
    <source>
        <dbReference type="EMBL" id="KAH7954177.1"/>
    </source>
</evidence>
<sequence>MQQPSVADRFKPKRKHTAPKAEQMTEAIAGFILRGMHSYSVVEELGFVALMNAAMPEYVVPSRTTFSRAIIPELFATKKQNLMNSLQAVIEGGVEAISITTDSWTLRANKSYLSANKKSKYCQAASKSVAHEDILKEHVSSTLNKNKATRVYQTSTKRPTEDDQEAVMNRDRKSKHLRMEARQRPHEEVLKE</sequence>
<name>A0ACB8CY88_DERSI</name>
<dbReference type="Proteomes" id="UP000821865">
    <property type="component" value="Chromosome 4"/>
</dbReference>
<gene>
    <name evidence="1" type="ORF">HPB49_016119</name>
</gene>
<accession>A0ACB8CY88</accession>
<reference evidence="1" key="1">
    <citation type="submission" date="2020-05" db="EMBL/GenBank/DDBJ databases">
        <title>Large-scale comparative analyses of tick genomes elucidate their genetic diversity and vector capacities.</title>
        <authorList>
            <person name="Jia N."/>
            <person name="Wang J."/>
            <person name="Shi W."/>
            <person name="Du L."/>
            <person name="Sun Y."/>
            <person name="Zhan W."/>
            <person name="Jiang J."/>
            <person name="Wang Q."/>
            <person name="Zhang B."/>
            <person name="Ji P."/>
            <person name="Sakyi L.B."/>
            <person name="Cui X."/>
            <person name="Yuan T."/>
            <person name="Jiang B."/>
            <person name="Yang W."/>
            <person name="Lam T.T.-Y."/>
            <person name="Chang Q."/>
            <person name="Ding S."/>
            <person name="Wang X."/>
            <person name="Zhu J."/>
            <person name="Ruan X."/>
            <person name="Zhao L."/>
            <person name="Wei J."/>
            <person name="Que T."/>
            <person name="Du C."/>
            <person name="Cheng J."/>
            <person name="Dai P."/>
            <person name="Han X."/>
            <person name="Huang E."/>
            <person name="Gao Y."/>
            <person name="Liu J."/>
            <person name="Shao H."/>
            <person name="Ye R."/>
            <person name="Li L."/>
            <person name="Wei W."/>
            <person name="Wang X."/>
            <person name="Wang C."/>
            <person name="Yang T."/>
            <person name="Huo Q."/>
            <person name="Li W."/>
            <person name="Guo W."/>
            <person name="Chen H."/>
            <person name="Zhou L."/>
            <person name="Ni X."/>
            <person name="Tian J."/>
            <person name="Zhou Y."/>
            <person name="Sheng Y."/>
            <person name="Liu T."/>
            <person name="Pan Y."/>
            <person name="Xia L."/>
            <person name="Li J."/>
            <person name="Zhao F."/>
            <person name="Cao W."/>
        </authorList>
    </citation>
    <scope>NUCLEOTIDE SEQUENCE</scope>
    <source>
        <strain evidence="1">Dsil-2018</strain>
    </source>
</reference>
<dbReference type="EMBL" id="CM023473">
    <property type="protein sequence ID" value="KAH7954177.1"/>
    <property type="molecule type" value="Genomic_DNA"/>
</dbReference>
<comment type="caution">
    <text evidence="1">The sequence shown here is derived from an EMBL/GenBank/DDBJ whole genome shotgun (WGS) entry which is preliminary data.</text>
</comment>
<protein>
    <submittedName>
        <fullName evidence="1">Uncharacterized protein</fullName>
    </submittedName>
</protein>
<evidence type="ECO:0000313" key="2">
    <source>
        <dbReference type="Proteomes" id="UP000821865"/>
    </source>
</evidence>
<keyword evidence="2" id="KW-1185">Reference proteome</keyword>
<organism evidence="1 2">
    <name type="scientific">Dermacentor silvarum</name>
    <name type="common">Tick</name>
    <dbReference type="NCBI Taxonomy" id="543639"/>
    <lineage>
        <taxon>Eukaryota</taxon>
        <taxon>Metazoa</taxon>
        <taxon>Ecdysozoa</taxon>
        <taxon>Arthropoda</taxon>
        <taxon>Chelicerata</taxon>
        <taxon>Arachnida</taxon>
        <taxon>Acari</taxon>
        <taxon>Parasitiformes</taxon>
        <taxon>Ixodida</taxon>
        <taxon>Ixodoidea</taxon>
        <taxon>Ixodidae</taxon>
        <taxon>Rhipicephalinae</taxon>
        <taxon>Dermacentor</taxon>
    </lineage>
</organism>